<dbReference type="RefSeq" id="WP_090481435.1">
    <property type="nucleotide sequence ID" value="NZ_FOWZ01000003.1"/>
</dbReference>
<dbReference type="STRING" id="604088.SAMN04488060_2227"/>
<dbReference type="PROSITE" id="PS50005">
    <property type="entry name" value="TPR"/>
    <property type="match status" value="1"/>
</dbReference>
<dbReference type="InterPro" id="IPR011990">
    <property type="entry name" value="TPR-like_helical_dom_sf"/>
</dbReference>
<protein>
    <submittedName>
        <fullName evidence="3">Cytochrome c-type biogenesis protein CcmH</fullName>
    </submittedName>
</protein>
<dbReference type="InterPro" id="IPR019734">
    <property type="entry name" value="TPR_rpt"/>
</dbReference>
<evidence type="ECO:0000313" key="3">
    <source>
        <dbReference type="EMBL" id="SFP27474.1"/>
    </source>
</evidence>
<sequence>MTWLPIIFLALVAFVAAIAFLRLPRSLWTLLGATLIFGLAGYAMQGSPGQGSAPKAAAGSEAQSGELLVSARREFFGEGQLPSRWIMTGDGFARRGDYAQATGLYANAISENPSDTEAWLATGIALVEHAEGNLTPAAINAFERAAELQPENGGARYFLGLSWLRGGEPARTRELWVEALEAAPEDAEWREDLEMRLARLDALLEMAARPADPDR</sequence>
<keyword evidence="1" id="KW-0802">TPR repeat</keyword>
<evidence type="ECO:0000313" key="4">
    <source>
        <dbReference type="Proteomes" id="UP000199331"/>
    </source>
</evidence>
<proteinExistence type="predicted"/>
<evidence type="ECO:0000256" key="1">
    <source>
        <dbReference type="PROSITE-ProRule" id="PRU00339"/>
    </source>
</evidence>
<gene>
    <name evidence="3" type="ORF">SAMN04488060_2227</name>
</gene>
<accession>A0A1I5P090</accession>
<feature type="transmembrane region" description="Helical" evidence="2">
    <location>
        <begin position="27"/>
        <end position="44"/>
    </location>
</feature>
<keyword evidence="2" id="KW-0812">Transmembrane</keyword>
<dbReference type="Proteomes" id="UP000199331">
    <property type="component" value="Unassembled WGS sequence"/>
</dbReference>
<dbReference type="Pfam" id="PF13432">
    <property type="entry name" value="TPR_16"/>
    <property type="match status" value="2"/>
</dbReference>
<dbReference type="EMBL" id="FOWZ01000003">
    <property type="protein sequence ID" value="SFP27474.1"/>
    <property type="molecule type" value="Genomic_DNA"/>
</dbReference>
<dbReference type="AlphaFoldDB" id="A0A1I5P090"/>
<evidence type="ECO:0000256" key="2">
    <source>
        <dbReference type="SAM" id="Phobius"/>
    </source>
</evidence>
<name>A0A1I5P090_9SPHN</name>
<dbReference type="OrthoDB" id="7390129at2"/>
<keyword evidence="4" id="KW-1185">Reference proteome</keyword>
<organism evidence="3 4">
    <name type="scientific">Qipengyuania nanhaisediminis</name>
    <dbReference type="NCBI Taxonomy" id="604088"/>
    <lineage>
        <taxon>Bacteria</taxon>
        <taxon>Pseudomonadati</taxon>
        <taxon>Pseudomonadota</taxon>
        <taxon>Alphaproteobacteria</taxon>
        <taxon>Sphingomonadales</taxon>
        <taxon>Erythrobacteraceae</taxon>
        <taxon>Qipengyuania</taxon>
    </lineage>
</organism>
<feature type="repeat" description="TPR" evidence="1">
    <location>
        <begin position="82"/>
        <end position="115"/>
    </location>
</feature>
<keyword evidence="2" id="KW-1133">Transmembrane helix</keyword>
<reference evidence="4" key="1">
    <citation type="submission" date="2016-10" db="EMBL/GenBank/DDBJ databases">
        <authorList>
            <person name="Varghese N."/>
            <person name="Submissions S."/>
        </authorList>
    </citation>
    <scope>NUCLEOTIDE SEQUENCE [LARGE SCALE GENOMIC DNA]</scope>
    <source>
        <strain evidence="4">CGMCC 1.7715</strain>
    </source>
</reference>
<keyword evidence="2" id="KW-0472">Membrane</keyword>
<dbReference type="Gene3D" id="1.25.40.10">
    <property type="entry name" value="Tetratricopeptide repeat domain"/>
    <property type="match status" value="1"/>
</dbReference>
<dbReference type="SUPFAM" id="SSF48452">
    <property type="entry name" value="TPR-like"/>
    <property type="match status" value="1"/>
</dbReference>